<dbReference type="SUPFAM" id="SSF49452">
    <property type="entry name" value="Starch-binding domain-like"/>
    <property type="match status" value="1"/>
</dbReference>
<dbReference type="OrthoDB" id="196493at2759"/>
<evidence type="ECO:0000256" key="1">
    <source>
        <dbReference type="ARBA" id="ARBA00000826"/>
    </source>
</evidence>
<evidence type="ECO:0000313" key="8">
    <source>
        <dbReference type="EMBL" id="KAA0178533.1"/>
    </source>
</evidence>
<dbReference type="InterPro" id="IPR014756">
    <property type="entry name" value="Ig_E-set"/>
</dbReference>
<comment type="similarity">
    <text evidence="2">Belongs to the glycosyl hydrolase 13 family. GlgB subfamily.</text>
</comment>
<dbReference type="Pfam" id="PF02922">
    <property type="entry name" value="CBM_48"/>
    <property type="match status" value="1"/>
</dbReference>
<dbReference type="GO" id="GO:0003844">
    <property type="term" value="F:1,4-alpha-glucan branching enzyme activity"/>
    <property type="evidence" value="ECO:0007669"/>
    <property type="project" value="UniProtKB-EC"/>
</dbReference>
<evidence type="ECO:0000256" key="5">
    <source>
        <dbReference type="ARBA" id="ARBA00060592"/>
    </source>
</evidence>
<dbReference type="FunFam" id="3.20.20.80:FF:000001">
    <property type="entry name" value="1,4-alpha-glucan branching enzyme"/>
    <property type="match status" value="1"/>
</dbReference>
<evidence type="ECO:0000256" key="4">
    <source>
        <dbReference type="ARBA" id="ARBA00022679"/>
    </source>
</evidence>
<dbReference type="SUPFAM" id="SSF51011">
    <property type="entry name" value="Glycosyl hydrolase domain"/>
    <property type="match status" value="1"/>
</dbReference>
<dbReference type="SMART" id="SM00642">
    <property type="entry name" value="Aamy"/>
    <property type="match status" value="1"/>
</dbReference>
<accession>A0A5A8EKP8</accession>
<dbReference type="InterPro" id="IPR017853">
    <property type="entry name" value="GH"/>
</dbReference>
<dbReference type="EC" id="2.4.1.18" evidence="3"/>
<dbReference type="InterPro" id="IPR006048">
    <property type="entry name" value="A-amylase/branching_C"/>
</dbReference>
<name>A0A5A8EKP8_CAFRO</name>
<comment type="pathway">
    <text evidence="5">Glycan biosynthesis.</text>
</comment>
<evidence type="ECO:0000256" key="6">
    <source>
        <dbReference type="SAM" id="MobiDB-lite"/>
    </source>
</evidence>
<evidence type="ECO:0000259" key="7">
    <source>
        <dbReference type="PROSITE" id="PS51166"/>
    </source>
</evidence>
<feature type="region of interest" description="Disordered" evidence="6">
    <location>
        <begin position="120"/>
        <end position="140"/>
    </location>
</feature>
<comment type="catalytic activity">
    <reaction evidence="1">
        <text>Transfers a segment of a (1-&gt;4)-alpha-D-glucan chain to a primary hydroxy group in a similar glucan chain.</text>
        <dbReference type="EC" id="2.4.1.18"/>
    </reaction>
</comment>
<proteinExistence type="inferred from homology"/>
<evidence type="ECO:0000256" key="3">
    <source>
        <dbReference type="ARBA" id="ARBA00012541"/>
    </source>
</evidence>
<dbReference type="InterPro" id="IPR013784">
    <property type="entry name" value="Carb-bd-like_fold"/>
</dbReference>
<dbReference type="Gene3D" id="2.60.40.10">
    <property type="entry name" value="Immunoglobulins"/>
    <property type="match status" value="2"/>
</dbReference>
<dbReference type="EMBL" id="VLTO01000001">
    <property type="protein sequence ID" value="KAA0178533.1"/>
    <property type="molecule type" value="Genomic_DNA"/>
</dbReference>
<keyword evidence="4" id="KW-0808">Transferase</keyword>
<dbReference type="SUPFAM" id="SSF81296">
    <property type="entry name" value="E set domains"/>
    <property type="match status" value="1"/>
</dbReference>
<gene>
    <name evidence="8" type="ORF">FNF27_00381</name>
</gene>
<dbReference type="PANTHER" id="PTHR43651">
    <property type="entry name" value="1,4-ALPHA-GLUCAN-BRANCHING ENZYME"/>
    <property type="match status" value="1"/>
</dbReference>
<dbReference type="GO" id="GO:0043169">
    <property type="term" value="F:cation binding"/>
    <property type="evidence" value="ECO:0007669"/>
    <property type="project" value="InterPro"/>
</dbReference>
<organism evidence="8 9">
    <name type="scientific">Cafeteria roenbergensis</name>
    <name type="common">Marine flagellate</name>
    <dbReference type="NCBI Taxonomy" id="33653"/>
    <lineage>
        <taxon>Eukaryota</taxon>
        <taxon>Sar</taxon>
        <taxon>Stramenopiles</taxon>
        <taxon>Bigyra</taxon>
        <taxon>Opalozoa</taxon>
        <taxon>Bicosoecida</taxon>
        <taxon>Cafeteriaceae</taxon>
        <taxon>Cafeteria</taxon>
    </lineage>
</organism>
<dbReference type="InterPro" id="IPR006047">
    <property type="entry name" value="GH13_cat_dom"/>
</dbReference>
<dbReference type="SUPFAM" id="SSF51445">
    <property type="entry name" value="(Trans)glycosidases"/>
    <property type="match status" value="1"/>
</dbReference>
<dbReference type="InterPro" id="IPR013783">
    <property type="entry name" value="Ig-like_fold"/>
</dbReference>
<reference evidence="8 9" key="1">
    <citation type="submission" date="2019-07" db="EMBL/GenBank/DDBJ databases">
        <title>Genomes of Cafeteria roenbergensis.</title>
        <authorList>
            <person name="Fischer M.G."/>
            <person name="Hackl T."/>
            <person name="Roman M."/>
        </authorList>
    </citation>
    <scope>NUCLEOTIDE SEQUENCE [LARGE SCALE GENOMIC DNA]</scope>
    <source>
        <strain evidence="8 9">E4-10P</strain>
    </source>
</reference>
<comment type="caution">
    <text evidence="8">The sequence shown here is derived from an EMBL/GenBank/DDBJ whole genome shotgun (WGS) entry which is preliminary data.</text>
</comment>
<dbReference type="CDD" id="cd11321">
    <property type="entry name" value="AmyAc_bac_euk_BE"/>
    <property type="match status" value="1"/>
</dbReference>
<dbReference type="GO" id="GO:0004553">
    <property type="term" value="F:hydrolase activity, hydrolyzing O-glycosyl compounds"/>
    <property type="evidence" value="ECO:0007669"/>
    <property type="project" value="InterPro"/>
</dbReference>
<dbReference type="InterPro" id="IPR002044">
    <property type="entry name" value="CBM20"/>
</dbReference>
<dbReference type="AlphaFoldDB" id="A0A5A8EKP8"/>
<dbReference type="PANTHER" id="PTHR43651:SF3">
    <property type="entry name" value="1,4-ALPHA-GLUCAN-BRANCHING ENZYME"/>
    <property type="match status" value="1"/>
</dbReference>
<dbReference type="Gene3D" id="3.20.20.80">
    <property type="entry name" value="Glycosidases"/>
    <property type="match status" value="1"/>
</dbReference>
<dbReference type="GO" id="GO:2001070">
    <property type="term" value="F:starch binding"/>
    <property type="evidence" value="ECO:0007669"/>
    <property type="project" value="InterPro"/>
</dbReference>
<dbReference type="GO" id="GO:0005975">
    <property type="term" value="P:carbohydrate metabolic process"/>
    <property type="evidence" value="ECO:0007669"/>
    <property type="project" value="InterPro"/>
</dbReference>
<dbReference type="Gene3D" id="2.60.40.1180">
    <property type="entry name" value="Golgi alpha-mannosidase II"/>
    <property type="match status" value="1"/>
</dbReference>
<dbReference type="PROSITE" id="PS51166">
    <property type="entry name" value="CBM20"/>
    <property type="match status" value="1"/>
</dbReference>
<feature type="compositionally biased region" description="Low complexity" evidence="6">
    <location>
        <begin position="400"/>
        <end position="421"/>
    </location>
</feature>
<feature type="region of interest" description="Disordered" evidence="6">
    <location>
        <begin position="400"/>
        <end position="430"/>
    </location>
</feature>
<evidence type="ECO:0000256" key="2">
    <source>
        <dbReference type="ARBA" id="ARBA00009000"/>
    </source>
</evidence>
<dbReference type="SMART" id="SM01065">
    <property type="entry name" value="CBM_2"/>
    <property type="match status" value="1"/>
</dbReference>
<dbReference type="InterPro" id="IPR004193">
    <property type="entry name" value="Glyco_hydro_13_N"/>
</dbReference>
<dbReference type="Pfam" id="PF02806">
    <property type="entry name" value="Alpha-amylase_C"/>
    <property type="match status" value="1"/>
</dbReference>
<dbReference type="Proteomes" id="UP000322899">
    <property type="component" value="Unassembled WGS sequence"/>
</dbReference>
<evidence type="ECO:0000313" key="9">
    <source>
        <dbReference type="Proteomes" id="UP000322899"/>
    </source>
</evidence>
<feature type="domain" description="CBM20" evidence="7">
    <location>
        <begin position="1"/>
        <end position="108"/>
    </location>
</feature>
<dbReference type="InterPro" id="IPR013780">
    <property type="entry name" value="Glyco_hydro_b"/>
</dbReference>
<protein>
    <recommendedName>
        <fullName evidence="3">1,4-alpha-glucan branching enzyme</fullName>
        <ecNumber evidence="3">2.4.1.18</ecNumber>
    </recommendedName>
</protein>
<dbReference type="GO" id="GO:0005737">
    <property type="term" value="C:cytoplasm"/>
    <property type="evidence" value="ECO:0007669"/>
    <property type="project" value="TreeGrafter"/>
</dbReference>
<sequence length="963" mass="102925">MAACLSVRVTTDLPPGATLWLCGGCPALGGWDPARGLQLEGPPPTAGHITVFEATLHGKELPESFECKLVWKSDSAGLVWEDRPNRVVRLVDLPVPEDAPLLVVSWRPYALSADFAATQPATSDGDGATGQGSPAPPKAPWMGVIDSSTHGDPWLEAHRPSLAARAARATAQLCRLDEESAAIGRAPLGLDGVSSVYDSFGLVRQRRLAQAGWLFREWAPAALAASLVGDFNGWDTHAHRCAREEGGTWSIFLPDAEDGTPVIGHEARYKLCLVIPGSAPAADGEALSADECSRLGLAVSSPPPRRVWRLPAWARCCRPAGSDGTLEAVAWNPPPDRRHRWRHGRVRWHEAVVWAHEASAPGLSTIATAPDSSPQAAAGSAAAAATAATAATAAIAATSAAVPSDPSTGSAKAAAAGSATPTPRPAQGHAAGGLRIYECHAGLAGDEPRVHSYAELAERVLPRVAALGYNAVQLMGAVEHAYYASFGYLINGFFAPAGRSGDPEAFKAMVDVAHGLGLAVVIDLVHAHASSNVADGLNGYDGSDSCFFHEGGKGRHSAWGSRLFAYGRPPVTAFLLANLRFWVEEYRVDGFRFDGVTSMLYHHHGIGHAFTGSYDEYFGADVDGEAVSYLTLANLLCHCLDPPALTVAEDVSGMATLCRPVREGGVGFDFRLAMGVPDEWIRLVKDVSDEDWDVGHIAHVLTDRRWQEKCVAYAESHDQALVGDKTLAFRLMDAAMYSDMTALRPAPPVIERGIALHKLIRLLTHALGGEGWLGFMGNEFGHPEWLDFPREGNGWSYHYARRQYSLAADETLRYRFLEAFEAALHALAASGPCQWLVPGTSTYVSRKQNGDKVLVFERGTADGARGCLVFAVNLHPTQSFPDYRIGAPFEGEWRPVLTSDAGAFGGHDRVSTDTVHHATRCDAGSTFDDRPAEMQLYLPSRTAVVLAHASWFSAARASPAGAP</sequence>